<organism evidence="2 3">
    <name type="scientific">Proteiniborus ethanoligenes</name>
    <dbReference type="NCBI Taxonomy" id="415015"/>
    <lineage>
        <taxon>Bacteria</taxon>
        <taxon>Bacillati</taxon>
        <taxon>Bacillota</taxon>
        <taxon>Clostridia</taxon>
        <taxon>Eubacteriales</taxon>
        <taxon>Proteiniborus</taxon>
    </lineage>
</organism>
<dbReference type="SUPFAM" id="SSF51556">
    <property type="entry name" value="Metallo-dependent hydrolases"/>
    <property type="match status" value="1"/>
</dbReference>
<dbReference type="InterPro" id="IPR011059">
    <property type="entry name" value="Metal-dep_hydrolase_composite"/>
</dbReference>
<dbReference type="EMBL" id="FNQE01000019">
    <property type="protein sequence ID" value="SDZ10742.1"/>
    <property type="molecule type" value="Genomic_DNA"/>
</dbReference>
<accession>A0A1H3QB15</accession>
<dbReference type="STRING" id="415015.SAMN05660462_01882"/>
<proteinExistence type="predicted"/>
<evidence type="ECO:0000313" key="2">
    <source>
        <dbReference type="EMBL" id="SDZ10742.1"/>
    </source>
</evidence>
<protein>
    <recommendedName>
        <fullName evidence="1">Amidohydrolase 3 domain-containing protein</fullName>
    </recommendedName>
</protein>
<gene>
    <name evidence="2" type="ORF">SAMN05660462_01882</name>
</gene>
<dbReference type="PANTHER" id="PTHR22642:SF2">
    <property type="entry name" value="PROTEIN LONG AFTER FAR-RED 3"/>
    <property type="match status" value="1"/>
</dbReference>
<sequence>MLYNNKEKNIGGDRVDLILINGKIHTMDLSIPEAEAVAVNGNKIYKVGSNAEILSLKDENTRAIDLKGRVLVPGFNDSHMHLLGFGYFLNMVDLSHCKSIEEIIQKTKEFIETKTIEKGSWVRGRGWNHDYFERENRFPTRYDLDKISTEHPIVLTRACGHICVANSKAIEISGLSNETDQVEGGYFDTDEPGNPLGIFRENALDLIYKPIPSPEPYEVKEMIKGAMAYANAKGLTSVQSDDFGSIPGYSFKEVIEIYNELKEKGELTVRVYEQCLLPTAEMLNEFIKQGYTTGYGDEMFKIGPLKLLGDGSLGARTAALCQPYTDDFSTAGILVFTQDELDELVAKAHDNGMQVALHAIGDKTMYMAFNAIEKALKGRPNPDHRHGIVHCQITDEELINKFKALKAIAYIQPIFLHYDMHIVENRLGVERARKTYAFKSMVDRGVHVALGTDCPVEPLDVMPSIYCAVTRKDLKGFPKRGWLPEESLTVEEALYGYTMGSAYASFEENIKGSITEGKLADMVVLSEDIFSILPDKIKDIAVEMTILGGEIVYER</sequence>
<dbReference type="Gene3D" id="3.20.20.140">
    <property type="entry name" value="Metal-dependent hydrolases"/>
    <property type="match status" value="1"/>
</dbReference>
<dbReference type="GO" id="GO:0016810">
    <property type="term" value="F:hydrolase activity, acting on carbon-nitrogen (but not peptide) bonds"/>
    <property type="evidence" value="ECO:0007669"/>
    <property type="project" value="InterPro"/>
</dbReference>
<name>A0A1H3QB15_9FIRM</name>
<dbReference type="CDD" id="cd01300">
    <property type="entry name" value="YtcJ_like"/>
    <property type="match status" value="1"/>
</dbReference>
<dbReference type="InterPro" id="IPR013108">
    <property type="entry name" value="Amidohydro_3"/>
</dbReference>
<dbReference type="SUPFAM" id="SSF51338">
    <property type="entry name" value="Composite domain of metallo-dependent hydrolases"/>
    <property type="match status" value="1"/>
</dbReference>
<dbReference type="Gene3D" id="2.30.40.10">
    <property type="entry name" value="Urease, subunit C, domain 1"/>
    <property type="match status" value="1"/>
</dbReference>
<evidence type="ECO:0000313" key="3">
    <source>
        <dbReference type="Proteomes" id="UP000198625"/>
    </source>
</evidence>
<dbReference type="AlphaFoldDB" id="A0A1H3QB15"/>
<dbReference type="PANTHER" id="PTHR22642">
    <property type="entry name" value="IMIDAZOLONEPROPIONASE"/>
    <property type="match status" value="1"/>
</dbReference>
<dbReference type="Pfam" id="PF07969">
    <property type="entry name" value="Amidohydro_3"/>
    <property type="match status" value="1"/>
</dbReference>
<keyword evidence="3" id="KW-1185">Reference proteome</keyword>
<evidence type="ECO:0000259" key="1">
    <source>
        <dbReference type="Pfam" id="PF07969"/>
    </source>
</evidence>
<dbReference type="InterPro" id="IPR033932">
    <property type="entry name" value="YtcJ-like"/>
</dbReference>
<reference evidence="2 3" key="1">
    <citation type="submission" date="2016-10" db="EMBL/GenBank/DDBJ databases">
        <authorList>
            <person name="de Groot N.N."/>
        </authorList>
    </citation>
    <scope>NUCLEOTIDE SEQUENCE [LARGE SCALE GENOMIC DNA]</scope>
    <source>
        <strain evidence="2 3">DSM 21650</strain>
    </source>
</reference>
<dbReference type="OrthoDB" id="9767366at2"/>
<dbReference type="InterPro" id="IPR032466">
    <property type="entry name" value="Metal_Hydrolase"/>
</dbReference>
<dbReference type="Proteomes" id="UP000198625">
    <property type="component" value="Unassembled WGS sequence"/>
</dbReference>
<feature type="domain" description="Amidohydrolase 3" evidence="1">
    <location>
        <begin position="63"/>
        <end position="553"/>
    </location>
</feature>
<dbReference type="Gene3D" id="3.10.310.70">
    <property type="match status" value="1"/>
</dbReference>